<reference evidence="2 3" key="1">
    <citation type="journal article" date="2019" name="Commun. Biol.">
        <title>The bagworm genome reveals a unique fibroin gene that provides high tensile strength.</title>
        <authorList>
            <person name="Kono N."/>
            <person name="Nakamura H."/>
            <person name="Ohtoshi R."/>
            <person name="Tomita M."/>
            <person name="Numata K."/>
            <person name="Arakawa K."/>
        </authorList>
    </citation>
    <scope>NUCLEOTIDE SEQUENCE [LARGE SCALE GENOMIC DNA]</scope>
</reference>
<sequence>MLKRGLSLTSKWCRNREQNRDQAKSEFTPCAWAPVAPPYLRHCIESILSMDIRANYHTPRLGYEGGGMKVSSVASRSGKRQSSLRRQILHQSSQPGSKSTSRSILRDQQCGQFGRSRQTQRHTPEFEFVVLLLARKRSLRSSAPSRETPLGEMAA</sequence>
<organism evidence="2 3">
    <name type="scientific">Eumeta variegata</name>
    <name type="common">Bagworm moth</name>
    <name type="synonym">Eumeta japonica</name>
    <dbReference type="NCBI Taxonomy" id="151549"/>
    <lineage>
        <taxon>Eukaryota</taxon>
        <taxon>Metazoa</taxon>
        <taxon>Ecdysozoa</taxon>
        <taxon>Arthropoda</taxon>
        <taxon>Hexapoda</taxon>
        <taxon>Insecta</taxon>
        <taxon>Pterygota</taxon>
        <taxon>Neoptera</taxon>
        <taxon>Endopterygota</taxon>
        <taxon>Lepidoptera</taxon>
        <taxon>Glossata</taxon>
        <taxon>Ditrysia</taxon>
        <taxon>Tineoidea</taxon>
        <taxon>Psychidae</taxon>
        <taxon>Oiketicinae</taxon>
        <taxon>Eumeta</taxon>
    </lineage>
</organism>
<comment type="caution">
    <text evidence="2">The sequence shown here is derived from an EMBL/GenBank/DDBJ whole genome shotgun (WGS) entry which is preliminary data.</text>
</comment>
<gene>
    <name evidence="2" type="ORF">EVAR_35702_1</name>
</gene>
<accession>A0A4C1VF76</accession>
<feature type="region of interest" description="Disordered" evidence="1">
    <location>
        <begin position="64"/>
        <end position="119"/>
    </location>
</feature>
<dbReference type="Proteomes" id="UP000299102">
    <property type="component" value="Unassembled WGS sequence"/>
</dbReference>
<dbReference type="EMBL" id="BGZK01000331">
    <property type="protein sequence ID" value="GBP37269.1"/>
    <property type="molecule type" value="Genomic_DNA"/>
</dbReference>
<evidence type="ECO:0000313" key="3">
    <source>
        <dbReference type="Proteomes" id="UP000299102"/>
    </source>
</evidence>
<name>A0A4C1VF76_EUMVA</name>
<evidence type="ECO:0000313" key="2">
    <source>
        <dbReference type="EMBL" id="GBP37269.1"/>
    </source>
</evidence>
<dbReference type="AlphaFoldDB" id="A0A4C1VF76"/>
<evidence type="ECO:0000256" key="1">
    <source>
        <dbReference type="SAM" id="MobiDB-lite"/>
    </source>
</evidence>
<protein>
    <submittedName>
        <fullName evidence="2">Uncharacterized protein</fullName>
    </submittedName>
</protein>
<feature type="compositionally biased region" description="Polar residues" evidence="1">
    <location>
        <begin position="84"/>
        <end position="103"/>
    </location>
</feature>
<keyword evidence="3" id="KW-1185">Reference proteome</keyword>
<proteinExistence type="predicted"/>